<reference evidence="16" key="1">
    <citation type="journal article" date="2019" name="Int. J. Syst. Evol. Microbiol.">
        <title>The Global Catalogue of Microorganisms (GCM) 10K type strain sequencing project: providing services to taxonomists for standard genome sequencing and annotation.</title>
        <authorList>
            <consortium name="The Broad Institute Genomics Platform"/>
            <consortium name="The Broad Institute Genome Sequencing Center for Infectious Disease"/>
            <person name="Wu L."/>
            <person name="Ma J."/>
        </authorList>
    </citation>
    <scope>NUCLEOTIDE SEQUENCE [LARGE SCALE GENOMIC DNA]</scope>
    <source>
        <strain evidence="16">JCM 13595</strain>
    </source>
</reference>
<keyword evidence="14" id="KW-0029">Amino-acid transport</keyword>
<keyword evidence="9 14" id="KW-0406">Ion transport</keyword>
<organism evidence="15 16">
    <name type="scientific">Yaniella flava</name>
    <dbReference type="NCBI Taxonomy" id="287930"/>
    <lineage>
        <taxon>Bacteria</taxon>
        <taxon>Bacillati</taxon>
        <taxon>Actinomycetota</taxon>
        <taxon>Actinomycetes</taxon>
        <taxon>Micrococcales</taxon>
        <taxon>Micrococcaceae</taxon>
        <taxon>Yaniella</taxon>
    </lineage>
</organism>
<evidence type="ECO:0000313" key="15">
    <source>
        <dbReference type="EMBL" id="GAA2028320.1"/>
    </source>
</evidence>
<dbReference type="InterPro" id="IPR038377">
    <property type="entry name" value="Na/Glc_symporter_sf"/>
</dbReference>
<comment type="subcellular location">
    <subcellularLocation>
        <location evidence="1 14">Cell membrane</location>
        <topology evidence="1 14">Multi-pass membrane protein</topology>
    </subcellularLocation>
</comment>
<accession>A0ABP5FNI2</accession>
<keyword evidence="3 14" id="KW-0813">Transport</keyword>
<feature type="transmembrane region" description="Helical" evidence="14">
    <location>
        <begin position="171"/>
        <end position="195"/>
    </location>
</feature>
<evidence type="ECO:0000256" key="2">
    <source>
        <dbReference type="ARBA" id="ARBA00006434"/>
    </source>
</evidence>
<sequence>MTAGLPGEAYSTGMSAAWNAVSSVFSIFNWVFFAKPLRRLSKLLKSLTIVDYLSTRYQDHTNVMRVVSIIMMTVFQTVYICAQFVAFGVLFEVVLDMNFSTGVIVGGIVTTLYTVVGGFFAVTITDFIQGVLMAAAFIVLPIVGIMNIGGFNEMGRSITDTMGSDFLQPFFGNPTLTFAGVIAIVSYLFIGIGFNGAPHVLVRYMALRTTRDVKKIALIGIIWMMIAYYGAVFIGLAGLTLFPGIDNPEEIFPTMAIELLPWWLGGIIIAAALSALMSSIDSMLLITSSSLAEDLWNKIFYKGRLSQKKTILVSQISTVVIGAIGVVIAINPFDSVFWLAVFAWAGLATCFGPPVILALYWKGVTKWGAISGMIVGPVVTILWYFWPPIDIYEGGPAFIAALATIVIVSLLTKSPDDEEFQEMWSTYNEKNAVGTPSFLESEHEYVRNMSADDLRMKSDKHIVRDLLERKITTASPFTRVSGKASLG</sequence>
<keyword evidence="5 14" id="KW-0812">Transmembrane</keyword>
<comment type="caution">
    <text evidence="14">Lacks conserved residue(s) required for the propagation of feature annotation.</text>
</comment>
<comment type="catalytic activity">
    <reaction evidence="12">
        <text>L-proline(in) + Na(+)(in) = L-proline(out) + Na(+)(out)</text>
        <dbReference type="Rhea" id="RHEA:28967"/>
        <dbReference type="ChEBI" id="CHEBI:29101"/>
        <dbReference type="ChEBI" id="CHEBI:60039"/>
    </reaction>
</comment>
<feature type="transmembrane region" description="Helical" evidence="14">
    <location>
        <begin position="262"/>
        <end position="289"/>
    </location>
</feature>
<evidence type="ECO:0000256" key="1">
    <source>
        <dbReference type="ARBA" id="ARBA00004651"/>
    </source>
</evidence>
<comment type="function">
    <text evidence="14">Catalyzes the sodium-dependent uptake of extracellular L-proline.</text>
</comment>
<keyword evidence="10 14" id="KW-0472">Membrane</keyword>
<keyword evidence="11 14" id="KW-0739">Sodium transport</keyword>
<feature type="transmembrane region" description="Helical" evidence="14">
    <location>
        <begin position="392"/>
        <end position="411"/>
    </location>
</feature>
<dbReference type="InterPro" id="IPR050277">
    <property type="entry name" value="Sodium:Solute_Symporter"/>
</dbReference>
<feature type="transmembrane region" description="Helical" evidence="14">
    <location>
        <begin position="216"/>
        <end position="242"/>
    </location>
</feature>
<keyword evidence="7 14" id="KW-1133">Transmembrane helix</keyword>
<comment type="similarity">
    <text evidence="2 13">Belongs to the sodium:solute symporter (SSF) (TC 2.A.21) family.</text>
</comment>
<protein>
    <recommendedName>
        <fullName evidence="14">Sodium/proline symporter</fullName>
    </recommendedName>
    <alternativeName>
        <fullName evidence="14">Proline permease</fullName>
    </alternativeName>
</protein>
<evidence type="ECO:0000256" key="8">
    <source>
        <dbReference type="ARBA" id="ARBA00023053"/>
    </source>
</evidence>
<feature type="transmembrane region" description="Helical" evidence="14">
    <location>
        <begin position="131"/>
        <end position="151"/>
    </location>
</feature>
<keyword evidence="8 14" id="KW-0915">Sodium</keyword>
<comment type="caution">
    <text evidence="15">The sequence shown here is derived from an EMBL/GenBank/DDBJ whole genome shotgun (WGS) entry which is preliminary data.</text>
</comment>
<feature type="transmembrane region" description="Helical" evidence="14">
    <location>
        <begin position="103"/>
        <end position="124"/>
    </location>
</feature>
<dbReference type="Pfam" id="PF00474">
    <property type="entry name" value="SSF"/>
    <property type="match status" value="1"/>
</dbReference>
<evidence type="ECO:0000256" key="4">
    <source>
        <dbReference type="ARBA" id="ARBA00022475"/>
    </source>
</evidence>
<gene>
    <name evidence="15" type="ORF">GCM10009720_05180</name>
</gene>
<proteinExistence type="inferred from homology"/>
<evidence type="ECO:0000256" key="7">
    <source>
        <dbReference type="ARBA" id="ARBA00022989"/>
    </source>
</evidence>
<feature type="transmembrane region" description="Helical" evidence="14">
    <location>
        <begin position="367"/>
        <end position="386"/>
    </location>
</feature>
<evidence type="ECO:0000256" key="11">
    <source>
        <dbReference type="ARBA" id="ARBA00023201"/>
    </source>
</evidence>
<dbReference type="Gene3D" id="1.20.1730.10">
    <property type="entry name" value="Sodium/glucose cotransporter"/>
    <property type="match status" value="1"/>
</dbReference>
<evidence type="ECO:0000256" key="10">
    <source>
        <dbReference type="ARBA" id="ARBA00023136"/>
    </source>
</evidence>
<dbReference type="Proteomes" id="UP001501461">
    <property type="component" value="Unassembled WGS sequence"/>
</dbReference>
<dbReference type="EMBL" id="BAAAMN010000008">
    <property type="protein sequence ID" value="GAA2028320.1"/>
    <property type="molecule type" value="Genomic_DNA"/>
</dbReference>
<feature type="transmembrane region" description="Helical" evidence="14">
    <location>
        <begin position="336"/>
        <end position="360"/>
    </location>
</feature>
<dbReference type="InterPro" id="IPR011851">
    <property type="entry name" value="Na/Pro_symporter"/>
</dbReference>
<feature type="transmembrane region" description="Helical" evidence="14">
    <location>
        <begin position="16"/>
        <end position="34"/>
    </location>
</feature>
<dbReference type="NCBIfam" id="TIGR00813">
    <property type="entry name" value="sss"/>
    <property type="match status" value="1"/>
</dbReference>
<dbReference type="PANTHER" id="PTHR48086:SF3">
    <property type="entry name" value="SODIUM_PROLINE SYMPORTER"/>
    <property type="match status" value="1"/>
</dbReference>
<name>A0ABP5FNI2_9MICC</name>
<dbReference type="PROSITE" id="PS50283">
    <property type="entry name" value="NA_SOLUT_SYMP_3"/>
    <property type="match status" value="1"/>
</dbReference>
<feature type="transmembrane region" description="Helical" evidence="14">
    <location>
        <begin position="310"/>
        <end position="330"/>
    </location>
</feature>
<evidence type="ECO:0000256" key="5">
    <source>
        <dbReference type="ARBA" id="ARBA00022692"/>
    </source>
</evidence>
<evidence type="ECO:0000256" key="14">
    <source>
        <dbReference type="RuleBase" id="RU366012"/>
    </source>
</evidence>
<dbReference type="PANTHER" id="PTHR48086">
    <property type="entry name" value="SODIUM/PROLINE SYMPORTER-RELATED"/>
    <property type="match status" value="1"/>
</dbReference>
<feature type="transmembrane region" description="Helical" evidence="14">
    <location>
        <begin position="66"/>
        <end position="91"/>
    </location>
</feature>
<evidence type="ECO:0000256" key="9">
    <source>
        <dbReference type="ARBA" id="ARBA00023065"/>
    </source>
</evidence>
<dbReference type="CDD" id="cd11475">
    <property type="entry name" value="SLC5sbd_PutP"/>
    <property type="match status" value="1"/>
</dbReference>
<keyword evidence="16" id="KW-1185">Reference proteome</keyword>
<keyword evidence="6 14" id="KW-0769">Symport</keyword>
<evidence type="ECO:0000313" key="16">
    <source>
        <dbReference type="Proteomes" id="UP001501461"/>
    </source>
</evidence>
<evidence type="ECO:0000256" key="13">
    <source>
        <dbReference type="RuleBase" id="RU362091"/>
    </source>
</evidence>
<evidence type="ECO:0000256" key="6">
    <source>
        <dbReference type="ARBA" id="ARBA00022847"/>
    </source>
</evidence>
<keyword evidence="4 14" id="KW-1003">Cell membrane</keyword>
<dbReference type="InterPro" id="IPR001734">
    <property type="entry name" value="Na/solute_symporter"/>
</dbReference>
<evidence type="ECO:0000256" key="12">
    <source>
        <dbReference type="ARBA" id="ARBA00033708"/>
    </source>
</evidence>
<evidence type="ECO:0000256" key="3">
    <source>
        <dbReference type="ARBA" id="ARBA00022448"/>
    </source>
</evidence>